<dbReference type="HAMAP" id="MF_01632">
    <property type="entry name" value="UbiC"/>
    <property type="match status" value="1"/>
</dbReference>
<name>A0ABW9A9M0_9BURK</name>
<comment type="similarity">
    <text evidence="5">Belongs to the UbiC family.</text>
</comment>
<dbReference type="Pfam" id="PF04345">
    <property type="entry name" value="Chor_lyase"/>
    <property type="match status" value="1"/>
</dbReference>
<keyword evidence="4 5" id="KW-0670">Pyruvate</keyword>
<keyword evidence="2 5" id="KW-0831">Ubiquinone biosynthesis</keyword>
<keyword evidence="1 5" id="KW-0963">Cytoplasm</keyword>
<keyword evidence="7" id="KW-1185">Reference proteome</keyword>
<comment type="caution">
    <text evidence="5">Lacks conserved residue(s) required for the propagation of feature annotation.</text>
</comment>
<protein>
    <recommendedName>
        <fullName evidence="5">Probable chorismate pyruvate-lyase</fullName>
        <shortName evidence="5">CL</shortName>
        <shortName evidence="5">CPL</shortName>
        <ecNumber evidence="5">4.1.3.40</ecNumber>
    </recommendedName>
</protein>
<accession>A0ABW9A9M0</accession>
<comment type="catalytic activity">
    <reaction evidence="5">
        <text>chorismate = 4-hydroxybenzoate + pyruvate</text>
        <dbReference type="Rhea" id="RHEA:16505"/>
        <dbReference type="ChEBI" id="CHEBI:15361"/>
        <dbReference type="ChEBI" id="CHEBI:17879"/>
        <dbReference type="ChEBI" id="CHEBI:29748"/>
        <dbReference type="EC" id="4.1.3.40"/>
    </reaction>
</comment>
<gene>
    <name evidence="5" type="primary">ubiC</name>
    <name evidence="6" type="ORF">PQR62_10385</name>
</gene>
<comment type="pathway">
    <text evidence="5">Cofactor biosynthesis; ubiquinone biosynthesis.</text>
</comment>
<evidence type="ECO:0000256" key="2">
    <source>
        <dbReference type="ARBA" id="ARBA00022688"/>
    </source>
</evidence>
<dbReference type="PANTHER" id="PTHR38683:SF1">
    <property type="entry name" value="CHORISMATE PYRUVATE-LYASE"/>
    <property type="match status" value="1"/>
</dbReference>
<dbReference type="InterPro" id="IPR007440">
    <property type="entry name" value="Chorismate--pyruvate_lyase"/>
</dbReference>
<dbReference type="EC" id="4.1.3.40" evidence="5"/>
<dbReference type="GO" id="GO:0008813">
    <property type="term" value="F:chorismate lyase activity"/>
    <property type="evidence" value="ECO:0007669"/>
    <property type="project" value="UniProtKB-EC"/>
</dbReference>
<proteinExistence type="inferred from homology"/>
<dbReference type="RefSeq" id="WP_408157541.1">
    <property type="nucleotide sequence ID" value="NZ_JAQQFM010000004.1"/>
</dbReference>
<sequence length="193" mass="21560">MSRSLRYAQWMHHPHAAQSLESPQLKAWLSDPGSMTFKLMARTRQFSVQRVQQKHASILADERAPLALPSKARVAERDVILYGDGQPVVFGHTVIPAGAVTSDWPFFGGLGERPLGATLFADPLVRRGTLQYARLHPEHPLVRRIARALAWQHIPGPLHARRSLFLRKGGIMLVTDIFLPAIHTLMANKQSTT</sequence>
<dbReference type="EMBL" id="JAQQFM010000004">
    <property type="protein sequence ID" value="MFL9924675.1"/>
    <property type="molecule type" value="Genomic_DNA"/>
</dbReference>
<feature type="binding site" evidence="5">
    <location>
        <position position="77"/>
    </location>
    <ligand>
        <name>substrate</name>
    </ligand>
</feature>
<evidence type="ECO:0000256" key="3">
    <source>
        <dbReference type="ARBA" id="ARBA00023239"/>
    </source>
</evidence>
<reference evidence="6 7" key="1">
    <citation type="journal article" date="2024" name="Chem. Sci.">
        <title>Discovery of megapolipeptins by genome mining of a Burkholderiales bacteria collection.</title>
        <authorList>
            <person name="Paulo B.S."/>
            <person name="Recchia M.J.J."/>
            <person name="Lee S."/>
            <person name="Fergusson C.H."/>
            <person name="Romanowski S.B."/>
            <person name="Hernandez A."/>
            <person name="Krull N."/>
            <person name="Liu D.Y."/>
            <person name="Cavanagh H."/>
            <person name="Bos A."/>
            <person name="Gray C.A."/>
            <person name="Murphy B.T."/>
            <person name="Linington R.G."/>
            <person name="Eustaquio A.S."/>
        </authorList>
    </citation>
    <scope>NUCLEOTIDE SEQUENCE [LARGE SCALE GENOMIC DNA]</scope>
    <source>
        <strain evidence="6 7">RL21-008-BIB-A</strain>
    </source>
</reference>
<comment type="function">
    <text evidence="5">Removes the pyruvyl group from chorismate, with concomitant aromatization of the ring, to provide 4-hydroxybenzoate (4HB) for the ubiquinone pathway.</text>
</comment>
<evidence type="ECO:0000256" key="1">
    <source>
        <dbReference type="ARBA" id="ARBA00022490"/>
    </source>
</evidence>
<dbReference type="SUPFAM" id="SSF64288">
    <property type="entry name" value="Chorismate lyase-like"/>
    <property type="match status" value="1"/>
</dbReference>
<comment type="caution">
    <text evidence="6">The sequence shown here is derived from an EMBL/GenBank/DDBJ whole genome shotgun (WGS) entry which is preliminary data.</text>
</comment>
<feature type="binding site" evidence="5">
    <location>
        <position position="35"/>
    </location>
    <ligand>
        <name>substrate</name>
    </ligand>
</feature>
<evidence type="ECO:0000313" key="7">
    <source>
        <dbReference type="Proteomes" id="UP001629246"/>
    </source>
</evidence>
<organism evidence="6 7">
    <name type="scientific">Herbaspirillum lusitanum</name>
    <dbReference type="NCBI Taxonomy" id="213312"/>
    <lineage>
        <taxon>Bacteria</taxon>
        <taxon>Pseudomonadati</taxon>
        <taxon>Pseudomonadota</taxon>
        <taxon>Betaproteobacteria</taxon>
        <taxon>Burkholderiales</taxon>
        <taxon>Oxalobacteraceae</taxon>
        <taxon>Herbaspirillum</taxon>
    </lineage>
</organism>
<dbReference type="InterPro" id="IPR028978">
    <property type="entry name" value="Chorismate_lyase_/UTRA_dom_sf"/>
</dbReference>
<keyword evidence="3 5" id="KW-0456">Lyase</keyword>
<dbReference type="Gene3D" id="3.40.1410.10">
    <property type="entry name" value="Chorismate lyase-like"/>
    <property type="match status" value="1"/>
</dbReference>
<evidence type="ECO:0000313" key="6">
    <source>
        <dbReference type="EMBL" id="MFL9924675.1"/>
    </source>
</evidence>
<evidence type="ECO:0000256" key="4">
    <source>
        <dbReference type="ARBA" id="ARBA00023317"/>
    </source>
</evidence>
<dbReference type="PANTHER" id="PTHR38683">
    <property type="entry name" value="CHORISMATE PYRUVATE-LYASE"/>
    <property type="match status" value="1"/>
</dbReference>
<dbReference type="Proteomes" id="UP001629246">
    <property type="component" value="Unassembled WGS sequence"/>
</dbReference>
<feature type="binding site" evidence="5">
    <location>
        <position position="115"/>
    </location>
    <ligand>
        <name>substrate</name>
    </ligand>
</feature>
<evidence type="ECO:0000256" key="5">
    <source>
        <dbReference type="HAMAP-Rule" id="MF_01632"/>
    </source>
</evidence>
<comment type="subcellular location">
    <subcellularLocation>
        <location evidence="5">Cytoplasm</location>
    </subcellularLocation>
</comment>